<sequence>MTMVTIFFAIKGHILQKTDVQMPCGNVQFSDTGMPRPFDSQDAREEASLRWTQCVEYVELSALLSVTDDKVVAQDLDSQNHKPDHSEPETPAHTQLAKLIAGDSDVHANTEERRLRPKKPLAIQENYWLAGLQVKSSAKIGLVGMPPKKNYFSVLLPNAQGLTETPFRSNRVKSLPKDDHFVLRTLEQIFFSYHLSHLLLLGDFNAANAPWTELQCVEPSGLFAAALTKFVQLSSLTQRVIAPTRYCAPQLLSLLDLVITNKKETLLIRCTAATERQEHNLPGKLGQRPRACVSICESTSKYFHIDNILAGTCTCTSRAPFGFNAYKHFQYSEATRPPTGHSSDNAASLTWWLGLGSVMTRRTMVVGGTFHTVQSYSEC</sequence>
<keyword evidence="2" id="KW-1185">Reference proteome</keyword>
<protein>
    <submittedName>
        <fullName evidence="1">Uncharacterized protein</fullName>
    </submittedName>
</protein>
<organism evidence="1 2">
    <name type="scientific">Clonorchis sinensis</name>
    <name type="common">Chinese liver fluke</name>
    <dbReference type="NCBI Taxonomy" id="79923"/>
    <lineage>
        <taxon>Eukaryota</taxon>
        <taxon>Metazoa</taxon>
        <taxon>Spiralia</taxon>
        <taxon>Lophotrochozoa</taxon>
        <taxon>Platyhelminthes</taxon>
        <taxon>Trematoda</taxon>
        <taxon>Digenea</taxon>
        <taxon>Opisthorchiida</taxon>
        <taxon>Opisthorchiata</taxon>
        <taxon>Opisthorchiidae</taxon>
        <taxon>Clonorchis</taxon>
    </lineage>
</organism>
<dbReference type="AlphaFoldDB" id="G7Y6S6"/>
<gene>
    <name evidence="1" type="ORF">CLF_101884</name>
</gene>
<name>G7Y6S6_CLOSI</name>
<evidence type="ECO:0000313" key="2">
    <source>
        <dbReference type="Proteomes" id="UP000008909"/>
    </source>
</evidence>
<reference key="2">
    <citation type="submission" date="2011-10" db="EMBL/GenBank/DDBJ databases">
        <title>The genome and transcriptome sequence of Clonorchis sinensis provide insights into the carcinogenic liver fluke.</title>
        <authorList>
            <person name="Wang X."/>
            <person name="Huang Y."/>
            <person name="Chen W."/>
            <person name="Liu H."/>
            <person name="Guo L."/>
            <person name="Chen Y."/>
            <person name="Luo F."/>
            <person name="Zhou W."/>
            <person name="Sun J."/>
            <person name="Mao Q."/>
            <person name="Liang P."/>
            <person name="Zhou C."/>
            <person name="Tian Y."/>
            <person name="Men J."/>
            <person name="Lv X."/>
            <person name="Huang L."/>
            <person name="Zhou J."/>
            <person name="Hu Y."/>
            <person name="Li R."/>
            <person name="Zhang F."/>
            <person name="Lei H."/>
            <person name="Li X."/>
            <person name="Hu X."/>
            <person name="Liang C."/>
            <person name="Xu J."/>
            <person name="Wu Z."/>
            <person name="Yu X."/>
        </authorList>
    </citation>
    <scope>NUCLEOTIDE SEQUENCE</scope>
    <source>
        <strain>Henan</strain>
    </source>
</reference>
<dbReference type="Proteomes" id="UP000008909">
    <property type="component" value="Unassembled WGS sequence"/>
</dbReference>
<proteinExistence type="predicted"/>
<evidence type="ECO:0000313" key="1">
    <source>
        <dbReference type="EMBL" id="GAA48661.1"/>
    </source>
</evidence>
<dbReference type="EMBL" id="DF142902">
    <property type="protein sequence ID" value="GAA48661.1"/>
    <property type="molecule type" value="Genomic_DNA"/>
</dbReference>
<accession>G7Y6S6</accession>
<reference evidence="1" key="1">
    <citation type="journal article" date="2011" name="Genome Biol.">
        <title>The draft genome of the carcinogenic human liver fluke Clonorchis sinensis.</title>
        <authorList>
            <person name="Wang X."/>
            <person name="Chen W."/>
            <person name="Huang Y."/>
            <person name="Sun J."/>
            <person name="Men J."/>
            <person name="Liu H."/>
            <person name="Luo F."/>
            <person name="Guo L."/>
            <person name="Lv X."/>
            <person name="Deng C."/>
            <person name="Zhou C."/>
            <person name="Fan Y."/>
            <person name="Li X."/>
            <person name="Huang L."/>
            <person name="Hu Y."/>
            <person name="Liang C."/>
            <person name="Hu X."/>
            <person name="Xu J."/>
            <person name="Yu X."/>
        </authorList>
    </citation>
    <scope>NUCLEOTIDE SEQUENCE [LARGE SCALE GENOMIC DNA]</scope>
    <source>
        <strain evidence="1">Henan</strain>
    </source>
</reference>